<evidence type="ECO:0000259" key="2">
    <source>
        <dbReference type="Pfam" id="PF02169"/>
    </source>
</evidence>
<reference evidence="3" key="2">
    <citation type="submission" date="2023-01" db="EMBL/GenBank/DDBJ databases">
        <title>Draft genome sequence of Litoribrevibacter albus strain NBRC 110071.</title>
        <authorList>
            <person name="Sun Q."/>
            <person name="Mori K."/>
        </authorList>
    </citation>
    <scope>NUCLEOTIDE SEQUENCE</scope>
    <source>
        <strain evidence="3">NBRC 110071</strain>
    </source>
</reference>
<keyword evidence="4" id="KW-1185">Reference proteome</keyword>
<gene>
    <name evidence="3" type="ORF">GCM10007876_38620</name>
</gene>
<evidence type="ECO:0000313" key="4">
    <source>
        <dbReference type="Proteomes" id="UP001161389"/>
    </source>
</evidence>
<comment type="caution">
    <text evidence="3">The sequence shown here is derived from an EMBL/GenBank/DDBJ whole genome shotgun (WGS) entry which is preliminary data.</text>
</comment>
<protein>
    <recommendedName>
        <fullName evidence="2">Lipoprotein LPP20-like domain-containing protein</fullName>
    </recommendedName>
</protein>
<sequence>MKISKLAQGVSTAVLVLSVSACTNHHFLNQQDAQAQANKAAQTQVETQIQPVIQYQERPANSQPQVIRVKGYGTIQNNKKLNAAQQQLMGMRASKLDAYRAMAERVYGTALEGGSSIENLIMQDDRFKTYVDAFVHGAKVVSSEKKKDGIFETVLEMTLDKEFFVCLSDVNYLTSNTDCRSPLPPQHQGRSNYYQQNKHIRAGHKRSYFLD</sequence>
<organism evidence="3 4">
    <name type="scientific">Litoribrevibacter albus</name>
    <dbReference type="NCBI Taxonomy" id="1473156"/>
    <lineage>
        <taxon>Bacteria</taxon>
        <taxon>Pseudomonadati</taxon>
        <taxon>Pseudomonadota</taxon>
        <taxon>Gammaproteobacteria</taxon>
        <taxon>Oceanospirillales</taxon>
        <taxon>Oceanospirillaceae</taxon>
        <taxon>Litoribrevibacter</taxon>
    </lineage>
</organism>
<dbReference type="RefSeq" id="WP_284383797.1">
    <property type="nucleotide sequence ID" value="NZ_BSNM01000026.1"/>
</dbReference>
<keyword evidence="1" id="KW-0732">Signal</keyword>
<feature type="signal peptide" evidence="1">
    <location>
        <begin position="1"/>
        <end position="21"/>
    </location>
</feature>
<evidence type="ECO:0000256" key="1">
    <source>
        <dbReference type="SAM" id="SignalP"/>
    </source>
</evidence>
<accession>A0AA37SC22</accession>
<reference evidence="3" key="1">
    <citation type="journal article" date="2014" name="Int. J. Syst. Evol. Microbiol.">
        <title>Complete genome sequence of Corynebacterium casei LMG S-19264T (=DSM 44701T), isolated from a smear-ripened cheese.</title>
        <authorList>
            <consortium name="US DOE Joint Genome Institute (JGI-PGF)"/>
            <person name="Walter F."/>
            <person name="Albersmeier A."/>
            <person name="Kalinowski J."/>
            <person name="Ruckert C."/>
        </authorList>
    </citation>
    <scope>NUCLEOTIDE SEQUENCE</scope>
    <source>
        <strain evidence="3">NBRC 110071</strain>
    </source>
</reference>
<dbReference type="Proteomes" id="UP001161389">
    <property type="component" value="Unassembled WGS sequence"/>
</dbReference>
<proteinExistence type="predicted"/>
<dbReference type="AlphaFoldDB" id="A0AA37SC22"/>
<dbReference type="InterPro" id="IPR024952">
    <property type="entry name" value="LPP20-like_dom"/>
</dbReference>
<feature type="domain" description="Lipoprotein LPP20-like" evidence="2">
    <location>
        <begin position="83"/>
        <end position="157"/>
    </location>
</feature>
<dbReference type="PROSITE" id="PS51257">
    <property type="entry name" value="PROKAR_LIPOPROTEIN"/>
    <property type="match status" value="1"/>
</dbReference>
<evidence type="ECO:0000313" key="3">
    <source>
        <dbReference type="EMBL" id="GLQ33382.1"/>
    </source>
</evidence>
<feature type="chain" id="PRO_5041243985" description="Lipoprotein LPP20-like domain-containing protein" evidence="1">
    <location>
        <begin position="22"/>
        <end position="211"/>
    </location>
</feature>
<dbReference type="Pfam" id="PF02169">
    <property type="entry name" value="LPP20"/>
    <property type="match status" value="1"/>
</dbReference>
<dbReference type="EMBL" id="BSNM01000026">
    <property type="protein sequence ID" value="GLQ33382.1"/>
    <property type="molecule type" value="Genomic_DNA"/>
</dbReference>
<name>A0AA37SC22_9GAMM</name>